<gene>
    <name evidence="1" type="ORF">DWX79_03295</name>
</gene>
<evidence type="ECO:0000313" key="2">
    <source>
        <dbReference type="Proteomes" id="UP000285462"/>
    </source>
</evidence>
<comment type="caution">
    <text evidence="1">The sequence shown here is derived from an EMBL/GenBank/DDBJ whole genome shotgun (WGS) entry which is preliminary data.</text>
</comment>
<dbReference type="EMBL" id="QRVT01000001">
    <property type="protein sequence ID" value="RGS66104.1"/>
    <property type="molecule type" value="Genomic_DNA"/>
</dbReference>
<accession>A0A412KCS5</accession>
<organism evidence="1 2">
    <name type="scientific">Bifidobacterium adolescentis</name>
    <dbReference type="NCBI Taxonomy" id="1680"/>
    <lineage>
        <taxon>Bacteria</taxon>
        <taxon>Bacillati</taxon>
        <taxon>Actinomycetota</taxon>
        <taxon>Actinomycetes</taxon>
        <taxon>Bifidobacteriales</taxon>
        <taxon>Bifidobacteriaceae</taxon>
        <taxon>Bifidobacterium</taxon>
    </lineage>
</organism>
<sequence>MNNTGADIAISALNKLTDQELAAMRAASRDGNRPLYEISSTRYHAYLTAKDEITKALADAVEERDGSNPFLPQRDEWVTMDMHTCDLCGRACSSPVYSVLLAYGGQAKAVTEVCADCMWRLKFQPVKTIPLDAYRLFEQWLSTRSDAEEE</sequence>
<dbReference type="RefSeq" id="WP_117759448.1">
    <property type="nucleotide sequence ID" value="NZ_QRVT01000001.1"/>
</dbReference>
<proteinExistence type="predicted"/>
<protein>
    <submittedName>
        <fullName evidence="1">Uncharacterized protein</fullName>
    </submittedName>
</protein>
<name>A0A412KCS5_BIFAD</name>
<evidence type="ECO:0000313" key="1">
    <source>
        <dbReference type="EMBL" id="RGS66104.1"/>
    </source>
</evidence>
<dbReference type="Proteomes" id="UP000285462">
    <property type="component" value="Unassembled WGS sequence"/>
</dbReference>
<dbReference type="AlphaFoldDB" id="A0A412KCS5"/>
<reference evidence="1 2" key="1">
    <citation type="submission" date="2018-08" db="EMBL/GenBank/DDBJ databases">
        <title>A genome reference for cultivated species of the human gut microbiota.</title>
        <authorList>
            <person name="Zou Y."/>
            <person name="Xue W."/>
            <person name="Luo G."/>
        </authorList>
    </citation>
    <scope>NUCLEOTIDE SEQUENCE [LARGE SCALE GENOMIC DNA]</scope>
    <source>
        <strain evidence="1 2">AF21-27</strain>
    </source>
</reference>